<reference evidence="2" key="1">
    <citation type="submission" date="2021-01" db="EMBL/GenBank/DDBJ databases">
        <authorList>
            <person name="Corre E."/>
            <person name="Pelletier E."/>
            <person name="Niang G."/>
            <person name="Scheremetjew M."/>
            <person name="Finn R."/>
            <person name="Kale V."/>
            <person name="Holt S."/>
            <person name="Cochrane G."/>
            <person name="Meng A."/>
            <person name="Brown T."/>
            <person name="Cohen L."/>
        </authorList>
    </citation>
    <scope>NUCLEOTIDE SEQUENCE</scope>
    <source>
        <strain evidence="2">CCMP3105</strain>
    </source>
</reference>
<feature type="transmembrane region" description="Helical" evidence="1">
    <location>
        <begin position="141"/>
        <end position="160"/>
    </location>
</feature>
<feature type="transmembrane region" description="Helical" evidence="1">
    <location>
        <begin position="21"/>
        <end position="53"/>
    </location>
</feature>
<sequence length="174" mass="19276">MVQEAFAPVAPQHQSQENKGIAMVVLDLSTITAWVCLIGSFLTLVEGLIYLIAKIADLELHWEHCDFFKTDCNRGWRTVFTFNPLVLLDLWTPIILGCIGMAIHMKPSLKFTRVTNYMVYAAFMLVTTLFGNFGYVGKFGILVGIVPLIGCLMCIVTSLLGTKSLKQLELGPSS</sequence>
<keyword evidence="1" id="KW-0812">Transmembrane</keyword>
<dbReference type="AlphaFoldDB" id="A0A7S4Q1V2"/>
<feature type="transmembrane region" description="Helical" evidence="1">
    <location>
        <begin position="85"/>
        <end position="105"/>
    </location>
</feature>
<keyword evidence="1" id="KW-1133">Transmembrane helix</keyword>
<proteinExistence type="predicted"/>
<evidence type="ECO:0000256" key="1">
    <source>
        <dbReference type="SAM" id="Phobius"/>
    </source>
</evidence>
<gene>
    <name evidence="2" type="ORF">AMON00008_LOCUS9384</name>
</gene>
<organism evidence="2">
    <name type="scientific">Alexandrium monilatum</name>
    <dbReference type="NCBI Taxonomy" id="311494"/>
    <lineage>
        <taxon>Eukaryota</taxon>
        <taxon>Sar</taxon>
        <taxon>Alveolata</taxon>
        <taxon>Dinophyceae</taxon>
        <taxon>Gonyaulacales</taxon>
        <taxon>Pyrocystaceae</taxon>
        <taxon>Alexandrium</taxon>
    </lineage>
</organism>
<feature type="transmembrane region" description="Helical" evidence="1">
    <location>
        <begin position="117"/>
        <end position="135"/>
    </location>
</feature>
<name>A0A7S4Q1V2_9DINO</name>
<evidence type="ECO:0008006" key="3">
    <source>
        <dbReference type="Google" id="ProtNLM"/>
    </source>
</evidence>
<keyword evidence="1" id="KW-0472">Membrane</keyword>
<protein>
    <recommendedName>
        <fullName evidence="3">Transmembrane protein</fullName>
    </recommendedName>
</protein>
<evidence type="ECO:0000313" key="2">
    <source>
        <dbReference type="EMBL" id="CAE4569765.1"/>
    </source>
</evidence>
<accession>A0A7S4Q1V2</accession>
<dbReference type="EMBL" id="HBNR01014482">
    <property type="protein sequence ID" value="CAE4569765.1"/>
    <property type="molecule type" value="Transcribed_RNA"/>
</dbReference>